<reference evidence="2" key="1">
    <citation type="journal article" date="2018" name="Nat. Plants">
        <title>Whole-genome landscape of Medicago truncatula symbiotic genes.</title>
        <authorList>
            <person name="Pecrix Y."/>
            <person name="Staton S.E."/>
            <person name="Sallet E."/>
            <person name="Lelandais-Briere C."/>
            <person name="Moreau S."/>
            <person name="Carrere S."/>
            <person name="Blein T."/>
            <person name="Jardinaud M.F."/>
            <person name="Latrasse D."/>
            <person name="Zouine M."/>
            <person name="Zahm M."/>
            <person name="Kreplak J."/>
            <person name="Mayjonade B."/>
            <person name="Satge C."/>
            <person name="Perez M."/>
            <person name="Cauet S."/>
            <person name="Marande W."/>
            <person name="Chantry-Darmon C."/>
            <person name="Lopez-Roques C."/>
            <person name="Bouchez O."/>
            <person name="Berard A."/>
            <person name="Debelle F."/>
            <person name="Munos S."/>
            <person name="Bendahmane A."/>
            <person name="Berges H."/>
            <person name="Niebel A."/>
            <person name="Buitink J."/>
            <person name="Frugier F."/>
            <person name="Benhamed M."/>
            <person name="Crespi M."/>
            <person name="Gouzy J."/>
            <person name="Gamas P."/>
        </authorList>
    </citation>
    <scope>NUCLEOTIDE SEQUENCE [LARGE SCALE GENOMIC DNA]</scope>
    <source>
        <strain evidence="2">cv. Jemalong A17</strain>
    </source>
</reference>
<name>A0A396HTV8_MEDTR</name>
<dbReference type="Proteomes" id="UP000265566">
    <property type="component" value="Chromosome 5"/>
</dbReference>
<comment type="caution">
    <text evidence="1">The sequence shown here is derived from an EMBL/GenBank/DDBJ whole genome shotgun (WGS) entry which is preliminary data.</text>
</comment>
<proteinExistence type="predicted"/>
<protein>
    <submittedName>
        <fullName evidence="1">Uncharacterized protein</fullName>
    </submittedName>
</protein>
<dbReference type="AlphaFoldDB" id="A0A396HTV8"/>
<sequence length="40" mass="4580">MATIWACTVGFWFIFVDLMMGDNRVNPLPNQHLSSLNLNL</sequence>
<organism evidence="1 2">
    <name type="scientific">Medicago truncatula</name>
    <name type="common">Barrel medic</name>
    <name type="synonym">Medicago tribuloides</name>
    <dbReference type="NCBI Taxonomy" id="3880"/>
    <lineage>
        <taxon>Eukaryota</taxon>
        <taxon>Viridiplantae</taxon>
        <taxon>Streptophyta</taxon>
        <taxon>Embryophyta</taxon>
        <taxon>Tracheophyta</taxon>
        <taxon>Spermatophyta</taxon>
        <taxon>Magnoliopsida</taxon>
        <taxon>eudicotyledons</taxon>
        <taxon>Gunneridae</taxon>
        <taxon>Pentapetalae</taxon>
        <taxon>rosids</taxon>
        <taxon>fabids</taxon>
        <taxon>Fabales</taxon>
        <taxon>Fabaceae</taxon>
        <taxon>Papilionoideae</taxon>
        <taxon>50 kb inversion clade</taxon>
        <taxon>NPAAA clade</taxon>
        <taxon>Hologalegina</taxon>
        <taxon>IRL clade</taxon>
        <taxon>Trifolieae</taxon>
        <taxon>Medicago</taxon>
    </lineage>
</organism>
<gene>
    <name evidence="1" type="ORF">MtrunA17_Chr5g0411191</name>
</gene>
<evidence type="ECO:0000313" key="1">
    <source>
        <dbReference type="EMBL" id="RHN54835.1"/>
    </source>
</evidence>
<evidence type="ECO:0000313" key="2">
    <source>
        <dbReference type="Proteomes" id="UP000265566"/>
    </source>
</evidence>
<dbReference type="EMBL" id="PSQE01000005">
    <property type="protein sequence ID" value="RHN54835.1"/>
    <property type="molecule type" value="Genomic_DNA"/>
</dbReference>
<accession>A0A396HTV8</accession>
<dbReference type="Gramene" id="rna29927">
    <property type="protein sequence ID" value="RHN54835.1"/>
    <property type="gene ID" value="gene29927"/>
</dbReference>